<dbReference type="PANTHER" id="PTHR34504">
    <property type="entry name" value="ANTITOXIN HICB"/>
    <property type="match status" value="1"/>
</dbReference>
<comment type="caution">
    <text evidence="1">The sequence shown here is derived from an EMBL/GenBank/DDBJ whole genome shotgun (WGS) entry which is preliminary data.</text>
</comment>
<dbReference type="RefSeq" id="WP_193931042.1">
    <property type="nucleotide sequence ID" value="NZ_CAWPMZ010000150.1"/>
</dbReference>
<evidence type="ECO:0000313" key="2">
    <source>
        <dbReference type="Proteomes" id="UP000651156"/>
    </source>
</evidence>
<gene>
    <name evidence="1" type="ORF">IQ230_05425</name>
</gene>
<dbReference type="InterPro" id="IPR051404">
    <property type="entry name" value="TA_system_antitoxin"/>
</dbReference>
<dbReference type="InterPro" id="IPR035069">
    <property type="entry name" value="TTHA1013/TTHA0281-like"/>
</dbReference>
<evidence type="ECO:0000313" key="1">
    <source>
        <dbReference type="EMBL" id="MBE9189810.1"/>
    </source>
</evidence>
<organism evidence="1 2">
    <name type="scientific">Gloeocapsopsis crepidinum LEGE 06123</name>
    <dbReference type="NCBI Taxonomy" id="588587"/>
    <lineage>
        <taxon>Bacteria</taxon>
        <taxon>Bacillati</taxon>
        <taxon>Cyanobacteriota</taxon>
        <taxon>Cyanophyceae</taxon>
        <taxon>Oscillatoriophycideae</taxon>
        <taxon>Chroococcales</taxon>
        <taxon>Chroococcaceae</taxon>
        <taxon>Gloeocapsopsis</taxon>
    </lineage>
</organism>
<sequence length="69" mass="7926">MKTRSFTVVVYREDDMYVAECPEVGTVDQGETIEQAIANLQEATRLYLEEFSLPETTPRYVTTIEVNYA</sequence>
<keyword evidence="2" id="KW-1185">Reference proteome</keyword>
<dbReference type="SUPFAM" id="SSF143100">
    <property type="entry name" value="TTHA1013/TTHA0281-like"/>
    <property type="match status" value="1"/>
</dbReference>
<dbReference type="PANTHER" id="PTHR34504:SF2">
    <property type="entry name" value="UPF0150 PROTEIN SSL0259"/>
    <property type="match status" value="1"/>
</dbReference>
<dbReference type="Gene3D" id="3.30.160.250">
    <property type="match status" value="1"/>
</dbReference>
<name>A0ABR9UNE8_9CHRO</name>
<dbReference type="Proteomes" id="UP000651156">
    <property type="component" value="Unassembled WGS sequence"/>
</dbReference>
<protein>
    <submittedName>
        <fullName evidence="1">Type II toxin-antitoxin system HicB family antitoxin</fullName>
    </submittedName>
</protein>
<accession>A0ABR9UNE8</accession>
<proteinExistence type="predicted"/>
<dbReference type="EMBL" id="JADEWN010000009">
    <property type="protein sequence ID" value="MBE9189810.1"/>
    <property type="molecule type" value="Genomic_DNA"/>
</dbReference>
<reference evidence="1 2" key="1">
    <citation type="submission" date="2020-10" db="EMBL/GenBank/DDBJ databases">
        <authorList>
            <person name="Castelo-Branco R."/>
            <person name="Eusebio N."/>
            <person name="Adriana R."/>
            <person name="Vieira A."/>
            <person name="Brugerolle De Fraissinette N."/>
            <person name="Rezende De Castro R."/>
            <person name="Schneider M.P."/>
            <person name="Vasconcelos V."/>
            <person name="Leao P.N."/>
        </authorList>
    </citation>
    <scope>NUCLEOTIDE SEQUENCE [LARGE SCALE GENOMIC DNA]</scope>
    <source>
        <strain evidence="1 2">LEGE 06123</strain>
    </source>
</reference>